<dbReference type="AlphaFoldDB" id="A0A7K0DXY9"/>
<protein>
    <submittedName>
        <fullName evidence="1">Uncharacterized protein</fullName>
    </submittedName>
</protein>
<proteinExistence type="predicted"/>
<dbReference type="Proteomes" id="UP000431401">
    <property type="component" value="Unassembled WGS sequence"/>
</dbReference>
<evidence type="ECO:0000313" key="2">
    <source>
        <dbReference type="Proteomes" id="UP000431401"/>
    </source>
</evidence>
<comment type="caution">
    <text evidence="1">The sequence shown here is derived from an EMBL/GenBank/DDBJ whole genome shotgun (WGS) entry which is preliminary data.</text>
</comment>
<keyword evidence="2" id="KW-1185">Reference proteome</keyword>
<evidence type="ECO:0000313" key="1">
    <source>
        <dbReference type="EMBL" id="MQY29724.1"/>
    </source>
</evidence>
<reference evidence="1 2" key="1">
    <citation type="submission" date="2019-10" db="EMBL/GenBank/DDBJ databases">
        <title>Nocardia macrotermitis sp. nov. and Nocardia aurantia sp. nov., isolated from the gut of fungus growing-termite Macrotermes natalensis.</title>
        <authorList>
            <person name="Benndorf R."/>
            <person name="Schwitalla J."/>
            <person name="Martin K."/>
            <person name="De Beer W."/>
            <person name="Kaster A.-K."/>
            <person name="Vollmers J."/>
            <person name="Poulsen M."/>
            <person name="Beemelmanns C."/>
        </authorList>
    </citation>
    <scope>NUCLEOTIDE SEQUENCE [LARGE SCALE GENOMIC DNA]</scope>
    <source>
        <strain evidence="1 2">RB56</strain>
    </source>
</reference>
<gene>
    <name evidence="1" type="ORF">NRB56_53170</name>
</gene>
<dbReference type="EMBL" id="WEGI01000012">
    <property type="protein sequence ID" value="MQY29724.1"/>
    <property type="molecule type" value="Genomic_DNA"/>
</dbReference>
<sequence>MAFVRPIAKSVEYVGHHGFAVTIYIDDLPAEALAFASITQIDTSGQPILGSAITTVNNVVPQVGSVTVRGEINWQFDLHVRVSVLAIPPDYRFGQSA</sequence>
<name>A0A7K0DXY9_9NOCA</name>
<organism evidence="1 2">
    <name type="scientific">Nocardia aurantia</name>
    <dbReference type="NCBI Taxonomy" id="2585199"/>
    <lineage>
        <taxon>Bacteria</taxon>
        <taxon>Bacillati</taxon>
        <taxon>Actinomycetota</taxon>
        <taxon>Actinomycetes</taxon>
        <taxon>Mycobacteriales</taxon>
        <taxon>Nocardiaceae</taxon>
        <taxon>Nocardia</taxon>
    </lineage>
</organism>
<accession>A0A7K0DXY9</accession>